<dbReference type="OrthoDB" id="9851219at2"/>
<name>A0A401YI84_9ACTN</name>
<evidence type="ECO:0000256" key="1">
    <source>
        <dbReference type="SAM" id="MobiDB-lite"/>
    </source>
</evidence>
<dbReference type="RefSeq" id="WP_126636505.1">
    <property type="nucleotide sequence ID" value="NZ_BIFH01000015.1"/>
</dbReference>
<organism evidence="2 3">
    <name type="scientific">Embleya hyalina</name>
    <dbReference type="NCBI Taxonomy" id="516124"/>
    <lineage>
        <taxon>Bacteria</taxon>
        <taxon>Bacillati</taxon>
        <taxon>Actinomycetota</taxon>
        <taxon>Actinomycetes</taxon>
        <taxon>Kitasatosporales</taxon>
        <taxon>Streptomycetaceae</taxon>
        <taxon>Embleya</taxon>
    </lineage>
</organism>
<sequence length="94" mass="10556">MRVRIPRQRTDIERLDRPLPAGLPRPAPRVLRAPRPRGARSAEDALLDYRLVVARTLGRHRPTGEGTCVCGVPSPCPVRAHAARLLDWIRPERA</sequence>
<gene>
    <name evidence="2" type="ORF">EHYA_01984</name>
</gene>
<dbReference type="EMBL" id="BIFH01000015">
    <property type="protein sequence ID" value="GCD94324.1"/>
    <property type="molecule type" value="Genomic_DNA"/>
</dbReference>
<dbReference type="AlphaFoldDB" id="A0A401YI84"/>
<proteinExistence type="predicted"/>
<dbReference type="Proteomes" id="UP000286931">
    <property type="component" value="Unassembled WGS sequence"/>
</dbReference>
<protein>
    <submittedName>
        <fullName evidence="2">Uncharacterized protein</fullName>
    </submittedName>
</protein>
<reference evidence="2 3" key="1">
    <citation type="submission" date="2018-12" db="EMBL/GenBank/DDBJ databases">
        <title>Draft genome sequence of Embleya hyalina NBRC 13850T.</title>
        <authorList>
            <person name="Komaki H."/>
            <person name="Hosoyama A."/>
            <person name="Kimura A."/>
            <person name="Ichikawa N."/>
            <person name="Tamura T."/>
        </authorList>
    </citation>
    <scope>NUCLEOTIDE SEQUENCE [LARGE SCALE GENOMIC DNA]</scope>
    <source>
        <strain evidence="2 3">NBRC 13850</strain>
    </source>
</reference>
<feature type="region of interest" description="Disordered" evidence="1">
    <location>
        <begin position="1"/>
        <end position="37"/>
    </location>
</feature>
<comment type="caution">
    <text evidence="2">The sequence shown here is derived from an EMBL/GenBank/DDBJ whole genome shotgun (WGS) entry which is preliminary data.</text>
</comment>
<evidence type="ECO:0000313" key="3">
    <source>
        <dbReference type="Proteomes" id="UP000286931"/>
    </source>
</evidence>
<feature type="compositionally biased region" description="Basic and acidic residues" evidence="1">
    <location>
        <begin position="8"/>
        <end position="17"/>
    </location>
</feature>
<evidence type="ECO:0000313" key="2">
    <source>
        <dbReference type="EMBL" id="GCD94324.1"/>
    </source>
</evidence>
<accession>A0A401YI84</accession>
<keyword evidence="3" id="KW-1185">Reference proteome</keyword>